<dbReference type="AlphaFoldDB" id="A0AAD6Y304"/>
<sequence length="263" mass="28569">MASHPCAVHVIRDHGFSGRPRKYWLVSGVNVKQPGAYVSWSSADAQCTGVPGATCKSYDASQWNQLESAWHASCLRGEHGDHEWLDESALQQFPTPTLASRAPTRTPALRPASDSVPLAGSSRSPRTPQRAHPGVTPATRIVMIDSRSPSPNSDTPSPSTISSSSPATAASNTPARQWVYAVRTRALGQIFDTFGPARDFYLRLQQRGFHPNLAISRSLTAAVGFVQEELLSQPAADDTPENREHWIREEILAHMALHGGSET</sequence>
<evidence type="ECO:0000256" key="1">
    <source>
        <dbReference type="SAM" id="MobiDB-lite"/>
    </source>
</evidence>
<dbReference type="EMBL" id="JARJCW010000071">
    <property type="protein sequence ID" value="KAJ7198721.1"/>
    <property type="molecule type" value="Genomic_DNA"/>
</dbReference>
<feature type="compositionally biased region" description="Low complexity" evidence="1">
    <location>
        <begin position="145"/>
        <end position="174"/>
    </location>
</feature>
<name>A0AAD6Y304_9AGAR</name>
<organism evidence="2 3">
    <name type="scientific">Mycena pura</name>
    <dbReference type="NCBI Taxonomy" id="153505"/>
    <lineage>
        <taxon>Eukaryota</taxon>
        <taxon>Fungi</taxon>
        <taxon>Dikarya</taxon>
        <taxon>Basidiomycota</taxon>
        <taxon>Agaricomycotina</taxon>
        <taxon>Agaricomycetes</taxon>
        <taxon>Agaricomycetidae</taxon>
        <taxon>Agaricales</taxon>
        <taxon>Marasmiineae</taxon>
        <taxon>Mycenaceae</taxon>
        <taxon>Mycena</taxon>
    </lineage>
</organism>
<evidence type="ECO:0000313" key="2">
    <source>
        <dbReference type="EMBL" id="KAJ7198721.1"/>
    </source>
</evidence>
<feature type="region of interest" description="Disordered" evidence="1">
    <location>
        <begin position="98"/>
        <end position="174"/>
    </location>
</feature>
<comment type="caution">
    <text evidence="2">The sequence shown here is derived from an EMBL/GenBank/DDBJ whole genome shotgun (WGS) entry which is preliminary data.</text>
</comment>
<accession>A0AAD6Y304</accession>
<keyword evidence="3" id="KW-1185">Reference proteome</keyword>
<proteinExistence type="predicted"/>
<dbReference type="Proteomes" id="UP001219525">
    <property type="component" value="Unassembled WGS sequence"/>
</dbReference>
<gene>
    <name evidence="2" type="ORF">GGX14DRAFT_573162</name>
</gene>
<protein>
    <submittedName>
        <fullName evidence="2">Uncharacterized protein</fullName>
    </submittedName>
</protein>
<reference evidence="2" key="1">
    <citation type="submission" date="2023-03" db="EMBL/GenBank/DDBJ databases">
        <title>Massive genome expansion in bonnet fungi (Mycena s.s.) driven by repeated elements and novel gene families across ecological guilds.</title>
        <authorList>
            <consortium name="Lawrence Berkeley National Laboratory"/>
            <person name="Harder C.B."/>
            <person name="Miyauchi S."/>
            <person name="Viragh M."/>
            <person name="Kuo A."/>
            <person name="Thoen E."/>
            <person name="Andreopoulos B."/>
            <person name="Lu D."/>
            <person name="Skrede I."/>
            <person name="Drula E."/>
            <person name="Henrissat B."/>
            <person name="Morin E."/>
            <person name="Kohler A."/>
            <person name="Barry K."/>
            <person name="LaButti K."/>
            <person name="Morin E."/>
            <person name="Salamov A."/>
            <person name="Lipzen A."/>
            <person name="Mereny Z."/>
            <person name="Hegedus B."/>
            <person name="Baldrian P."/>
            <person name="Stursova M."/>
            <person name="Weitz H."/>
            <person name="Taylor A."/>
            <person name="Grigoriev I.V."/>
            <person name="Nagy L.G."/>
            <person name="Martin F."/>
            <person name="Kauserud H."/>
        </authorList>
    </citation>
    <scope>NUCLEOTIDE SEQUENCE</scope>
    <source>
        <strain evidence="2">9144</strain>
    </source>
</reference>
<evidence type="ECO:0000313" key="3">
    <source>
        <dbReference type="Proteomes" id="UP001219525"/>
    </source>
</evidence>